<organism evidence="2 3">
    <name type="scientific">Rhizophagus irregularis</name>
    <dbReference type="NCBI Taxonomy" id="588596"/>
    <lineage>
        <taxon>Eukaryota</taxon>
        <taxon>Fungi</taxon>
        <taxon>Fungi incertae sedis</taxon>
        <taxon>Mucoromycota</taxon>
        <taxon>Glomeromycotina</taxon>
        <taxon>Glomeromycetes</taxon>
        <taxon>Glomerales</taxon>
        <taxon>Glomeraceae</taxon>
        <taxon>Rhizophagus</taxon>
    </lineage>
</organism>
<name>A0A2N0NZ73_9GLOM</name>
<feature type="compositionally biased region" description="Polar residues" evidence="1">
    <location>
        <begin position="47"/>
        <end position="60"/>
    </location>
</feature>
<evidence type="ECO:0000313" key="2">
    <source>
        <dbReference type="EMBL" id="PKB99867.1"/>
    </source>
</evidence>
<dbReference type="VEuPathDB" id="FungiDB:RhiirFUN_010583"/>
<proteinExistence type="predicted"/>
<dbReference type="VEuPathDB" id="FungiDB:FUN_019078"/>
<dbReference type="EMBL" id="LLXJ01002051">
    <property type="protein sequence ID" value="PKB99867.1"/>
    <property type="molecule type" value="Genomic_DNA"/>
</dbReference>
<evidence type="ECO:0000256" key="1">
    <source>
        <dbReference type="SAM" id="MobiDB-lite"/>
    </source>
</evidence>
<dbReference type="Proteomes" id="UP000232722">
    <property type="component" value="Unassembled WGS sequence"/>
</dbReference>
<comment type="caution">
    <text evidence="2">The sequence shown here is derived from an EMBL/GenBank/DDBJ whole genome shotgun (WGS) entry which is preliminary data.</text>
</comment>
<evidence type="ECO:0000313" key="3">
    <source>
        <dbReference type="Proteomes" id="UP000232722"/>
    </source>
</evidence>
<protein>
    <submittedName>
        <fullName evidence="2">Uncharacterized protein</fullName>
    </submittedName>
</protein>
<feature type="region of interest" description="Disordered" evidence="1">
    <location>
        <begin position="31"/>
        <end position="63"/>
    </location>
</feature>
<dbReference type="AlphaFoldDB" id="A0A2N0NZ73"/>
<accession>A0A2N0NZ73</accession>
<reference evidence="2 3" key="2">
    <citation type="submission" date="2017-09" db="EMBL/GenBank/DDBJ databases">
        <title>Extensive intraspecific genome diversity in a model arbuscular mycorrhizal fungus.</title>
        <authorList>
            <person name="Chen E.C."/>
            <person name="Morin E."/>
            <person name="Beaudet D."/>
            <person name="Noel J."/>
            <person name="Ndikumana S."/>
            <person name="Charron P."/>
            <person name="St-Onge C."/>
            <person name="Giorgi J."/>
            <person name="Grigoriev I.V."/>
            <person name="Roux C."/>
            <person name="Martin F.M."/>
            <person name="Corradi N."/>
        </authorList>
    </citation>
    <scope>NUCLEOTIDE SEQUENCE [LARGE SCALE GENOMIC DNA]</scope>
    <source>
        <strain evidence="2 3">A5</strain>
    </source>
</reference>
<sequence length="133" mass="15707">MENTVQAFMQKNDLEKIWMVRNFKTVYRDGKRNKDKKRIEDKRAANSLHSKVQPPGTSLKLQKPFRHFGTDGRNFQDASEPMKCLERNQPLTFSVKQIRICISCDLKHKILKLSTNFSFYLTILGIFNDKRRN</sequence>
<gene>
    <name evidence="2" type="ORF">RhiirA5_403458</name>
</gene>
<reference evidence="2 3" key="1">
    <citation type="submission" date="2016-04" db="EMBL/GenBank/DDBJ databases">
        <title>Genome analyses suggest a sexual origin of heterokaryosis in a supposedly ancient asexual fungus.</title>
        <authorList>
            <person name="Ropars J."/>
            <person name="Sedzielewska K."/>
            <person name="Noel J."/>
            <person name="Charron P."/>
            <person name="Farinelli L."/>
            <person name="Marton T."/>
            <person name="Kruger M."/>
            <person name="Pelin A."/>
            <person name="Brachmann A."/>
            <person name="Corradi N."/>
        </authorList>
    </citation>
    <scope>NUCLEOTIDE SEQUENCE [LARGE SCALE GENOMIC DNA]</scope>
    <source>
        <strain evidence="2 3">A5</strain>
    </source>
</reference>
<dbReference type="VEuPathDB" id="FungiDB:RhiirA1_474297"/>
<feature type="compositionally biased region" description="Basic and acidic residues" evidence="1">
    <location>
        <begin position="31"/>
        <end position="44"/>
    </location>
</feature>